<keyword evidence="2" id="KW-1185">Reference proteome</keyword>
<proteinExistence type="predicted"/>
<reference evidence="1 2" key="1">
    <citation type="journal article" date="2021" name="BMC Biol.">
        <title>Horizontally acquired antibacterial genes associated with adaptive radiation of ladybird beetles.</title>
        <authorList>
            <person name="Li H.S."/>
            <person name="Tang X.F."/>
            <person name="Huang Y.H."/>
            <person name="Xu Z.Y."/>
            <person name="Chen M.L."/>
            <person name="Du X.Y."/>
            <person name="Qiu B.Y."/>
            <person name="Chen P.T."/>
            <person name="Zhang W."/>
            <person name="Slipinski A."/>
            <person name="Escalona H.E."/>
            <person name="Waterhouse R.M."/>
            <person name="Zwick A."/>
            <person name="Pang H."/>
        </authorList>
    </citation>
    <scope>NUCLEOTIDE SEQUENCE [LARGE SCALE GENOMIC DNA]</scope>
    <source>
        <strain evidence="1">SYSU2018</strain>
    </source>
</reference>
<dbReference type="EMBL" id="JABFTP020000185">
    <property type="protein sequence ID" value="KAL3286960.1"/>
    <property type="molecule type" value="Genomic_DNA"/>
</dbReference>
<name>A0ABD2P7Y0_9CUCU</name>
<accession>A0ABD2P7Y0</accession>
<dbReference type="AlphaFoldDB" id="A0ABD2P7Y0"/>
<protein>
    <submittedName>
        <fullName evidence="1">Uncharacterized protein</fullName>
    </submittedName>
</protein>
<evidence type="ECO:0000313" key="1">
    <source>
        <dbReference type="EMBL" id="KAL3286960.1"/>
    </source>
</evidence>
<comment type="caution">
    <text evidence="1">The sequence shown here is derived from an EMBL/GenBank/DDBJ whole genome shotgun (WGS) entry which is preliminary data.</text>
</comment>
<gene>
    <name evidence="1" type="ORF">HHI36_001446</name>
</gene>
<dbReference type="Proteomes" id="UP001516400">
    <property type="component" value="Unassembled WGS sequence"/>
</dbReference>
<evidence type="ECO:0000313" key="2">
    <source>
        <dbReference type="Proteomes" id="UP001516400"/>
    </source>
</evidence>
<organism evidence="1 2">
    <name type="scientific">Cryptolaemus montrouzieri</name>
    <dbReference type="NCBI Taxonomy" id="559131"/>
    <lineage>
        <taxon>Eukaryota</taxon>
        <taxon>Metazoa</taxon>
        <taxon>Ecdysozoa</taxon>
        <taxon>Arthropoda</taxon>
        <taxon>Hexapoda</taxon>
        <taxon>Insecta</taxon>
        <taxon>Pterygota</taxon>
        <taxon>Neoptera</taxon>
        <taxon>Endopterygota</taxon>
        <taxon>Coleoptera</taxon>
        <taxon>Polyphaga</taxon>
        <taxon>Cucujiformia</taxon>
        <taxon>Coccinelloidea</taxon>
        <taxon>Coccinellidae</taxon>
        <taxon>Scymninae</taxon>
        <taxon>Scymnini</taxon>
        <taxon>Cryptolaemus</taxon>
    </lineage>
</organism>
<sequence>MRNFSLNDSINNIVPIFSDIILEVVHHTIGKKRINGEKNEHLGGMRNVEKKEPLRTKRTKGTNKTNFEEKQETLMEKFCDEISTSTNIKEVWSTIKR</sequence>